<gene>
    <name evidence="5" type="ORF">Ctma_0276</name>
</gene>
<organism evidence="5">
    <name type="scientific">Catillopecten margaritatus gill symbiont</name>
    <dbReference type="NCBI Taxonomy" id="3083288"/>
    <lineage>
        <taxon>Bacteria</taxon>
        <taxon>Pseudomonadati</taxon>
        <taxon>Pseudomonadota</taxon>
        <taxon>Gammaproteobacteria</taxon>
        <taxon>sulfur-oxidizing symbionts</taxon>
    </lineage>
</organism>
<dbReference type="PANTHER" id="PTHR45954:SF1">
    <property type="entry name" value="LD33695P"/>
    <property type="match status" value="1"/>
</dbReference>
<dbReference type="EMBL" id="CP138327">
    <property type="protein sequence ID" value="WXT99576.1"/>
    <property type="molecule type" value="Genomic_DNA"/>
</dbReference>
<comment type="subcellular location">
    <subcellularLocation>
        <location evidence="1">Cytoplasm</location>
    </subcellularLocation>
</comment>
<proteinExistence type="predicted"/>
<dbReference type="Pfam" id="PF13424">
    <property type="entry name" value="TPR_12"/>
    <property type="match status" value="1"/>
</dbReference>
<feature type="repeat" description="TPR" evidence="4">
    <location>
        <begin position="33"/>
        <end position="61"/>
    </location>
</feature>
<dbReference type="PANTHER" id="PTHR45954">
    <property type="entry name" value="LD33695P"/>
    <property type="match status" value="1"/>
</dbReference>
<evidence type="ECO:0000256" key="4">
    <source>
        <dbReference type="PROSITE-ProRule" id="PRU00339"/>
    </source>
</evidence>
<evidence type="ECO:0000256" key="1">
    <source>
        <dbReference type="ARBA" id="ARBA00004496"/>
    </source>
</evidence>
<keyword evidence="2" id="KW-0963">Cytoplasm</keyword>
<name>A0AAU6PEZ4_9GAMM</name>
<protein>
    <recommendedName>
        <fullName evidence="6">Tetratricopeptide repeat protein</fullName>
    </recommendedName>
</protein>
<dbReference type="InterPro" id="IPR011990">
    <property type="entry name" value="TPR-like_helical_dom_sf"/>
</dbReference>
<dbReference type="Gene3D" id="1.25.40.10">
    <property type="entry name" value="Tetratricopeptide repeat domain"/>
    <property type="match status" value="1"/>
</dbReference>
<dbReference type="SMART" id="SM00028">
    <property type="entry name" value="TPR"/>
    <property type="match status" value="2"/>
</dbReference>
<accession>A0AAU6PEZ4</accession>
<evidence type="ECO:0000256" key="2">
    <source>
        <dbReference type="ARBA" id="ARBA00022490"/>
    </source>
</evidence>
<dbReference type="AlphaFoldDB" id="A0AAU6PEZ4"/>
<evidence type="ECO:0000256" key="3">
    <source>
        <dbReference type="ARBA" id="ARBA00022737"/>
    </source>
</evidence>
<dbReference type="PROSITE" id="PS50005">
    <property type="entry name" value="TPR"/>
    <property type="match status" value="1"/>
</dbReference>
<evidence type="ECO:0000313" key="5">
    <source>
        <dbReference type="EMBL" id="WXT99576.1"/>
    </source>
</evidence>
<evidence type="ECO:0008006" key="6">
    <source>
        <dbReference type="Google" id="ProtNLM"/>
    </source>
</evidence>
<keyword evidence="4" id="KW-0802">TPR repeat</keyword>
<dbReference type="GO" id="GO:0005938">
    <property type="term" value="C:cell cortex"/>
    <property type="evidence" value="ECO:0007669"/>
    <property type="project" value="TreeGrafter"/>
</dbReference>
<sequence>MAYARLGKVDKAIEYYQQALEISREIKDRQGEGNRLGNLGLAYARLGKVDKAIEYYQQALD</sequence>
<dbReference type="GO" id="GO:0005092">
    <property type="term" value="F:GDP-dissociation inhibitor activity"/>
    <property type="evidence" value="ECO:0007669"/>
    <property type="project" value="TreeGrafter"/>
</dbReference>
<dbReference type="GO" id="GO:0001965">
    <property type="term" value="F:G-protein alpha-subunit binding"/>
    <property type="evidence" value="ECO:0007669"/>
    <property type="project" value="TreeGrafter"/>
</dbReference>
<dbReference type="InterPro" id="IPR052386">
    <property type="entry name" value="GPSM"/>
</dbReference>
<dbReference type="SUPFAM" id="SSF48452">
    <property type="entry name" value="TPR-like"/>
    <property type="match status" value="1"/>
</dbReference>
<keyword evidence="3" id="KW-0677">Repeat</keyword>
<dbReference type="InterPro" id="IPR019734">
    <property type="entry name" value="TPR_rpt"/>
</dbReference>
<dbReference type="PROSITE" id="PS50293">
    <property type="entry name" value="TPR_REGION"/>
    <property type="match status" value="2"/>
</dbReference>
<reference evidence="5" key="1">
    <citation type="submission" date="2023-10" db="EMBL/GenBank/DDBJ databases">
        <title>The first scallop-associated chemosynthetic bacterial symbiont.</title>
        <authorList>
            <person name="Lin Y.-T."/>
            <person name="Sun J."/>
            <person name="Ip J.C.-H."/>
            <person name="He X."/>
            <person name="Gao Z.-M."/>
            <person name="Perez M."/>
            <person name="Xu T."/>
            <person name="Qian P.-Y."/>
            <person name="Qiu J.-W."/>
        </authorList>
    </citation>
    <scope>NUCLEOTIDE SEQUENCE</scope>
    <source>
        <strain evidence="5">Gill1</strain>
    </source>
</reference>